<evidence type="ECO:0000313" key="7">
    <source>
        <dbReference type="Proteomes" id="UP001214638"/>
    </source>
</evidence>
<dbReference type="InterPro" id="IPR037721">
    <property type="entry name" value="Ferlin"/>
</dbReference>
<gene>
    <name evidence="6" type="ORF">BdWA1_003254</name>
</gene>
<dbReference type="GeneID" id="94337551"/>
<evidence type="ECO:0000256" key="1">
    <source>
        <dbReference type="ARBA" id="ARBA00004370"/>
    </source>
</evidence>
<dbReference type="AlphaFoldDB" id="A0AAD9PIR3"/>
<keyword evidence="2" id="KW-0812">Transmembrane</keyword>
<dbReference type="KEGG" id="bdw:94337551"/>
<dbReference type="PANTHER" id="PTHR12546:SF33">
    <property type="entry name" value="SPERM VESICLE FUSION PROTEIN FER-1"/>
    <property type="match status" value="1"/>
</dbReference>
<dbReference type="EMBL" id="JALLKP010000004">
    <property type="protein sequence ID" value="KAK2195577.1"/>
    <property type="molecule type" value="Genomic_DNA"/>
</dbReference>
<keyword evidence="4" id="KW-1133">Transmembrane helix</keyword>
<dbReference type="GO" id="GO:0007009">
    <property type="term" value="P:plasma membrane organization"/>
    <property type="evidence" value="ECO:0007669"/>
    <property type="project" value="TreeGrafter"/>
</dbReference>
<comment type="subcellular location">
    <subcellularLocation>
        <location evidence="1">Membrane</location>
    </subcellularLocation>
</comment>
<comment type="caution">
    <text evidence="6">The sequence shown here is derived from an EMBL/GenBank/DDBJ whole genome shotgun (WGS) entry which is preliminary data.</text>
</comment>
<dbReference type="SUPFAM" id="SSF49562">
    <property type="entry name" value="C2 domain (Calcium/lipid-binding domain, CaLB)"/>
    <property type="match status" value="1"/>
</dbReference>
<protein>
    <submittedName>
        <fullName evidence="6">C2 domain superfamily</fullName>
    </submittedName>
</protein>
<evidence type="ECO:0000256" key="5">
    <source>
        <dbReference type="ARBA" id="ARBA00023136"/>
    </source>
</evidence>
<dbReference type="PANTHER" id="PTHR12546">
    <property type="entry name" value="FER-1-LIKE"/>
    <property type="match status" value="1"/>
</dbReference>
<evidence type="ECO:0000313" key="6">
    <source>
        <dbReference type="EMBL" id="KAK2195577.1"/>
    </source>
</evidence>
<evidence type="ECO:0000256" key="4">
    <source>
        <dbReference type="ARBA" id="ARBA00022989"/>
    </source>
</evidence>
<keyword evidence="3" id="KW-0677">Repeat</keyword>
<dbReference type="Proteomes" id="UP001214638">
    <property type="component" value="Unassembled WGS sequence"/>
</dbReference>
<evidence type="ECO:0000256" key="3">
    <source>
        <dbReference type="ARBA" id="ARBA00022737"/>
    </source>
</evidence>
<organism evidence="6 7">
    <name type="scientific">Babesia duncani</name>
    <dbReference type="NCBI Taxonomy" id="323732"/>
    <lineage>
        <taxon>Eukaryota</taxon>
        <taxon>Sar</taxon>
        <taxon>Alveolata</taxon>
        <taxon>Apicomplexa</taxon>
        <taxon>Aconoidasida</taxon>
        <taxon>Piroplasmida</taxon>
        <taxon>Babesiidae</taxon>
        <taxon>Babesia</taxon>
    </lineage>
</organism>
<dbReference type="Gene3D" id="2.60.40.150">
    <property type="entry name" value="C2 domain"/>
    <property type="match status" value="1"/>
</dbReference>
<name>A0AAD9PIR3_9APIC</name>
<dbReference type="GO" id="GO:0016020">
    <property type="term" value="C:membrane"/>
    <property type="evidence" value="ECO:0007669"/>
    <property type="project" value="UniProtKB-SubCell"/>
</dbReference>
<accession>A0AAD9PIR3</accession>
<evidence type="ECO:0000256" key="2">
    <source>
        <dbReference type="ARBA" id="ARBA00022692"/>
    </source>
</evidence>
<dbReference type="InterPro" id="IPR035892">
    <property type="entry name" value="C2_domain_sf"/>
</dbReference>
<keyword evidence="7" id="KW-1185">Reference proteome</keyword>
<sequence length="170" mass="19079">MMGQVTHATTSKCTTHNACNMGTVKYLIKVDIHEVKDIIFKEPGTEVDIVPNLYILVTVGSNNYSTVQRNQASNAVFNASFNFTVDLTPSEFQRTRVIISLHHKYTLQSALIGHHAFGLPLIYSKQQHCIHRSWARVICPSFPSHNAVRFIHFHPGNVRIAIANLLNATI</sequence>
<proteinExistence type="predicted"/>
<keyword evidence="5" id="KW-0472">Membrane</keyword>
<reference evidence="6" key="1">
    <citation type="journal article" date="2023" name="Nat. Microbiol.">
        <title>Babesia duncani multi-omics identifies virulence factors and drug targets.</title>
        <authorList>
            <person name="Singh P."/>
            <person name="Lonardi S."/>
            <person name="Liang Q."/>
            <person name="Vydyam P."/>
            <person name="Khabirova E."/>
            <person name="Fang T."/>
            <person name="Gihaz S."/>
            <person name="Thekkiniath J."/>
            <person name="Munshi M."/>
            <person name="Abel S."/>
            <person name="Ciampossin L."/>
            <person name="Batugedara G."/>
            <person name="Gupta M."/>
            <person name="Lu X.M."/>
            <person name="Lenz T."/>
            <person name="Chakravarty S."/>
            <person name="Cornillot E."/>
            <person name="Hu Y."/>
            <person name="Ma W."/>
            <person name="Gonzalez L.M."/>
            <person name="Sanchez S."/>
            <person name="Estrada K."/>
            <person name="Sanchez-Flores A."/>
            <person name="Montero E."/>
            <person name="Harb O.S."/>
            <person name="Le Roch K.G."/>
            <person name="Mamoun C.B."/>
        </authorList>
    </citation>
    <scope>NUCLEOTIDE SEQUENCE</scope>
    <source>
        <strain evidence="6">WA1</strain>
    </source>
</reference>
<dbReference type="RefSeq" id="XP_067802420.1">
    <property type="nucleotide sequence ID" value="XM_067948269.1"/>
</dbReference>